<dbReference type="EMBL" id="LQRT01000001">
    <property type="protein sequence ID" value="KZS43017.1"/>
    <property type="molecule type" value="Genomic_DNA"/>
</dbReference>
<gene>
    <name evidence="1" type="ORF">AWE51_16880</name>
</gene>
<sequence length="67" mass="7034">MKTNHKKSLLNLEKTKIAKLGDMASINGGGISKVSNTTKTDLPTSSLECLTSINSGITSPIGPLTYI</sequence>
<evidence type="ECO:0000313" key="2">
    <source>
        <dbReference type="Proteomes" id="UP000076715"/>
    </source>
</evidence>
<organism evidence="1 2">
    <name type="scientific">Aquimarina aggregata</name>
    <dbReference type="NCBI Taxonomy" id="1642818"/>
    <lineage>
        <taxon>Bacteria</taxon>
        <taxon>Pseudomonadati</taxon>
        <taxon>Bacteroidota</taxon>
        <taxon>Flavobacteriia</taxon>
        <taxon>Flavobacteriales</taxon>
        <taxon>Flavobacteriaceae</taxon>
        <taxon>Aquimarina</taxon>
    </lineage>
</organism>
<accession>A0A163D5T3</accession>
<evidence type="ECO:0000313" key="1">
    <source>
        <dbReference type="EMBL" id="KZS43017.1"/>
    </source>
</evidence>
<keyword evidence="2" id="KW-1185">Reference proteome</keyword>
<name>A0A163D5T3_9FLAO</name>
<dbReference type="Proteomes" id="UP000076715">
    <property type="component" value="Unassembled WGS sequence"/>
</dbReference>
<comment type="caution">
    <text evidence="1">The sequence shown here is derived from an EMBL/GenBank/DDBJ whole genome shotgun (WGS) entry which is preliminary data.</text>
</comment>
<protein>
    <submittedName>
        <fullName evidence="1">Uncharacterized protein</fullName>
    </submittedName>
</protein>
<proteinExistence type="predicted"/>
<dbReference type="AlphaFoldDB" id="A0A163D5T3"/>
<reference evidence="1 2" key="1">
    <citation type="submission" date="2016-01" db="EMBL/GenBank/DDBJ databases">
        <title>The draft genome sequence of Aquimarina sp. RZW4-3-2.</title>
        <authorList>
            <person name="Wang Y."/>
        </authorList>
    </citation>
    <scope>NUCLEOTIDE SEQUENCE [LARGE SCALE GENOMIC DNA]</scope>
    <source>
        <strain evidence="1 2">RZW4-3-2</strain>
    </source>
</reference>
<dbReference type="STRING" id="1642818.AWE51_16880"/>
<dbReference type="RefSeq" id="WP_066308464.1">
    <property type="nucleotide sequence ID" value="NZ_CANLSS010000002.1"/>
</dbReference>